<dbReference type="Proteomes" id="UP000283701">
    <property type="component" value="Unassembled WGS sequence"/>
</dbReference>
<evidence type="ECO:0000313" key="3">
    <source>
        <dbReference type="Proteomes" id="UP000283701"/>
    </source>
</evidence>
<feature type="domain" description="SGNH hydrolase-type esterase" evidence="1">
    <location>
        <begin position="58"/>
        <end position="232"/>
    </location>
</feature>
<sequence length="255" mass="30135">MGDFVEQKVGNNRMSRQEKAWIKPGYLSQVFRADERRMEFDCKNQTIIQKECPVDIVFIGDSITQMWELEAYFHQYHLMILNRGIGGDRTKSFLHRFYADAIQLKPKMVMIMVGINDAWDLEFDPWKREPVRETEDVLQEALFNMEQVLKKASMEEFQTVVCSILPTNMAWTNHEAERKKYVRSYNEGMKELTCRYGLKFIDYYPYFVDRDGESLQLELSLEGLHPNVFGYDKMAEILENEIDFSSLTFDSKYNG</sequence>
<reference evidence="2 3" key="1">
    <citation type="submission" date="2018-08" db="EMBL/GenBank/DDBJ databases">
        <title>A genome reference for cultivated species of the human gut microbiota.</title>
        <authorList>
            <person name="Zou Y."/>
            <person name="Xue W."/>
            <person name="Luo G."/>
        </authorList>
    </citation>
    <scope>NUCLEOTIDE SEQUENCE [LARGE SCALE GENOMIC DNA]</scope>
    <source>
        <strain evidence="2 3">AM23-23AC</strain>
    </source>
</reference>
<dbReference type="InterPro" id="IPR051532">
    <property type="entry name" value="Ester_Hydrolysis_Enzymes"/>
</dbReference>
<dbReference type="PANTHER" id="PTHR30383:SF5">
    <property type="entry name" value="SGNH HYDROLASE-TYPE ESTERASE DOMAIN-CONTAINING PROTEIN"/>
    <property type="match status" value="1"/>
</dbReference>
<comment type="caution">
    <text evidence="2">The sequence shown here is derived from an EMBL/GenBank/DDBJ whole genome shotgun (WGS) entry which is preliminary data.</text>
</comment>
<evidence type="ECO:0000313" key="2">
    <source>
        <dbReference type="EMBL" id="RHF83729.1"/>
    </source>
</evidence>
<organism evidence="2 3">
    <name type="scientific">Roseburia inulinivorans</name>
    <dbReference type="NCBI Taxonomy" id="360807"/>
    <lineage>
        <taxon>Bacteria</taxon>
        <taxon>Bacillati</taxon>
        <taxon>Bacillota</taxon>
        <taxon>Clostridia</taxon>
        <taxon>Lachnospirales</taxon>
        <taxon>Lachnospiraceae</taxon>
        <taxon>Roseburia</taxon>
    </lineage>
</organism>
<dbReference type="EMBL" id="QRHP01000010">
    <property type="protein sequence ID" value="RHF83729.1"/>
    <property type="molecule type" value="Genomic_DNA"/>
</dbReference>
<dbReference type="InterPro" id="IPR013830">
    <property type="entry name" value="SGNH_hydro"/>
</dbReference>
<protein>
    <recommendedName>
        <fullName evidence="1">SGNH hydrolase-type esterase domain-containing protein</fullName>
    </recommendedName>
</protein>
<dbReference type="PANTHER" id="PTHR30383">
    <property type="entry name" value="THIOESTERASE 1/PROTEASE 1/LYSOPHOSPHOLIPASE L1"/>
    <property type="match status" value="1"/>
</dbReference>
<dbReference type="AlphaFoldDB" id="A0A3R6DPJ9"/>
<gene>
    <name evidence="2" type="ORF">DW654_10285</name>
</gene>
<dbReference type="Gene3D" id="3.40.50.1110">
    <property type="entry name" value="SGNH hydrolase"/>
    <property type="match status" value="1"/>
</dbReference>
<dbReference type="Pfam" id="PF13472">
    <property type="entry name" value="Lipase_GDSL_2"/>
    <property type="match status" value="1"/>
</dbReference>
<evidence type="ECO:0000259" key="1">
    <source>
        <dbReference type="Pfam" id="PF13472"/>
    </source>
</evidence>
<name>A0A3R6DPJ9_9FIRM</name>
<dbReference type="GO" id="GO:0004622">
    <property type="term" value="F:phosphatidylcholine lysophospholipase activity"/>
    <property type="evidence" value="ECO:0007669"/>
    <property type="project" value="TreeGrafter"/>
</dbReference>
<proteinExistence type="predicted"/>
<dbReference type="SUPFAM" id="SSF52266">
    <property type="entry name" value="SGNH hydrolase"/>
    <property type="match status" value="1"/>
</dbReference>
<accession>A0A3R6DPJ9</accession>
<dbReference type="InterPro" id="IPR036514">
    <property type="entry name" value="SGNH_hydro_sf"/>
</dbReference>